<evidence type="ECO:0000313" key="3">
    <source>
        <dbReference type="Proteomes" id="UP000054549"/>
    </source>
</evidence>
<evidence type="ECO:0000259" key="1">
    <source>
        <dbReference type="Pfam" id="PF02602"/>
    </source>
</evidence>
<dbReference type="InParanoid" id="A0A0C2WBI8"/>
<dbReference type="InterPro" id="IPR003754">
    <property type="entry name" value="4pyrrol_synth_uPrphyn_synth"/>
</dbReference>
<dbReference type="InterPro" id="IPR036108">
    <property type="entry name" value="4pyrrol_syn_uPrphyn_synt_sf"/>
</dbReference>
<dbReference type="CDD" id="cd06578">
    <property type="entry name" value="HemD"/>
    <property type="match status" value="1"/>
</dbReference>
<keyword evidence="3" id="KW-1185">Reference proteome</keyword>
<evidence type="ECO:0000313" key="2">
    <source>
        <dbReference type="EMBL" id="KIL58637.1"/>
    </source>
</evidence>
<name>A0A0C2WBI8_AMAMK</name>
<dbReference type="PANTHER" id="PTHR12390">
    <property type="entry name" value="UROPORPHYRINOGEN III SYNTHASE"/>
    <property type="match status" value="1"/>
</dbReference>
<dbReference type="GO" id="GO:0004852">
    <property type="term" value="F:uroporphyrinogen-III synthase activity"/>
    <property type="evidence" value="ECO:0007669"/>
    <property type="project" value="InterPro"/>
</dbReference>
<dbReference type="SUPFAM" id="SSF69618">
    <property type="entry name" value="HemD-like"/>
    <property type="match status" value="1"/>
</dbReference>
<reference evidence="2 3" key="1">
    <citation type="submission" date="2014-04" db="EMBL/GenBank/DDBJ databases">
        <title>Evolutionary Origins and Diversification of the Mycorrhizal Mutualists.</title>
        <authorList>
            <consortium name="DOE Joint Genome Institute"/>
            <consortium name="Mycorrhizal Genomics Consortium"/>
            <person name="Kohler A."/>
            <person name="Kuo A."/>
            <person name="Nagy L.G."/>
            <person name="Floudas D."/>
            <person name="Copeland A."/>
            <person name="Barry K.W."/>
            <person name="Cichocki N."/>
            <person name="Veneault-Fourrey C."/>
            <person name="LaButti K."/>
            <person name="Lindquist E.A."/>
            <person name="Lipzen A."/>
            <person name="Lundell T."/>
            <person name="Morin E."/>
            <person name="Murat C."/>
            <person name="Riley R."/>
            <person name="Ohm R."/>
            <person name="Sun H."/>
            <person name="Tunlid A."/>
            <person name="Henrissat B."/>
            <person name="Grigoriev I.V."/>
            <person name="Hibbett D.S."/>
            <person name="Martin F."/>
        </authorList>
    </citation>
    <scope>NUCLEOTIDE SEQUENCE [LARGE SCALE GENOMIC DNA]</scope>
    <source>
        <strain evidence="2 3">Koide BX008</strain>
    </source>
</reference>
<dbReference type="UniPathway" id="UPA00251">
    <property type="reaction ID" value="UER00320"/>
</dbReference>
<dbReference type="Pfam" id="PF02602">
    <property type="entry name" value="HEM4"/>
    <property type="match status" value="1"/>
</dbReference>
<protein>
    <recommendedName>
        <fullName evidence="1">Tetrapyrrole biosynthesis uroporphyrinogen III synthase domain-containing protein</fullName>
    </recommendedName>
</protein>
<sequence>MSSCRTVLFLRSPSIDSPDRYESVFSSAGYNPISIPVLETRLTETTSLARLIQSGPETHSGVIVTSARACEAWKAAVETITPENNSVSWSTVSFYVVGPRTASFLSSLYSVFSDDHRRSLVPSPSMIRGQESGNGEELARFILQDLNTSNKAKKLLYLTGDKNRETLPSILAEGDVELNSLQVYETRRSSTFEADLEKVVQTQPGWWIVFFAPSAAQLVAPILAQYFTLPRIDDSSANAESIPKKDVRVAAIGPTTVTFLHDTLRLSVSATASKPNPESLLLAIQRADSHLAHTVA</sequence>
<feature type="domain" description="Tetrapyrrole biosynthesis uroporphyrinogen III synthase" evidence="1">
    <location>
        <begin position="20"/>
        <end position="281"/>
    </location>
</feature>
<dbReference type="GO" id="GO:0006780">
    <property type="term" value="P:uroporphyrinogen III biosynthetic process"/>
    <property type="evidence" value="ECO:0007669"/>
    <property type="project" value="InterPro"/>
</dbReference>
<dbReference type="InterPro" id="IPR039793">
    <property type="entry name" value="UROS/Hem4"/>
</dbReference>
<dbReference type="Proteomes" id="UP000054549">
    <property type="component" value="Unassembled WGS sequence"/>
</dbReference>
<gene>
    <name evidence="2" type="ORF">M378DRAFT_188197</name>
</gene>
<dbReference type="PANTHER" id="PTHR12390:SF0">
    <property type="entry name" value="UROPORPHYRINOGEN-III SYNTHASE"/>
    <property type="match status" value="1"/>
</dbReference>
<accession>A0A0C2WBI8</accession>
<proteinExistence type="predicted"/>
<dbReference type="Gene3D" id="3.40.50.10090">
    <property type="match status" value="2"/>
</dbReference>
<dbReference type="AlphaFoldDB" id="A0A0C2WBI8"/>
<dbReference type="HOGENOM" id="CLU_051874_0_1_1"/>
<dbReference type="STRING" id="946122.A0A0C2WBI8"/>
<dbReference type="FunCoup" id="A0A0C2WBI8">
    <property type="interactions" value="287"/>
</dbReference>
<dbReference type="GO" id="GO:0006782">
    <property type="term" value="P:protoporphyrinogen IX biosynthetic process"/>
    <property type="evidence" value="ECO:0007669"/>
    <property type="project" value="UniProtKB-UniPathway"/>
</dbReference>
<dbReference type="GO" id="GO:0005829">
    <property type="term" value="C:cytosol"/>
    <property type="evidence" value="ECO:0007669"/>
    <property type="project" value="TreeGrafter"/>
</dbReference>
<dbReference type="EMBL" id="KN818333">
    <property type="protein sequence ID" value="KIL58637.1"/>
    <property type="molecule type" value="Genomic_DNA"/>
</dbReference>
<organism evidence="2 3">
    <name type="scientific">Amanita muscaria (strain Koide BX008)</name>
    <dbReference type="NCBI Taxonomy" id="946122"/>
    <lineage>
        <taxon>Eukaryota</taxon>
        <taxon>Fungi</taxon>
        <taxon>Dikarya</taxon>
        <taxon>Basidiomycota</taxon>
        <taxon>Agaricomycotina</taxon>
        <taxon>Agaricomycetes</taxon>
        <taxon>Agaricomycetidae</taxon>
        <taxon>Agaricales</taxon>
        <taxon>Pluteineae</taxon>
        <taxon>Amanitaceae</taxon>
        <taxon>Amanita</taxon>
    </lineage>
</organism>
<dbReference type="OrthoDB" id="5595751at2759"/>